<name>A0AAV5M7X5_9ROSI</name>
<evidence type="ECO:0000256" key="6">
    <source>
        <dbReference type="SAM" id="MobiDB-lite"/>
    </source>
</evidence>
<dbReference type="PANTHER" id="PTHR43840:SF13">
    <property type="entry name" value="CATION EFFLUX PROTEIN CYTOPLASMIC DOMAIN-CONTAINING PROTEIN"/>
    <property type="match status" value="1"/>
</dbReference>
<evidence type="ECO:0000313" key="10">
    <source>
        <dbReference type="EMBL" id="GKV45940.1"/>
    </source>
</evidence>
<evidence type="ECO:0000256" key="1">
    <source>
        <dbReference type="ARBA" id="ARBA00004141"/>
    </source>
</evidence>
<keyword evidence="2" id="KW-0813">Transport</keyword>
<evidence type="ECO:0000256" key="3">
    <source>
        <dbReference type="ARBA" id="ARBA00022692"/>
    </source>
</evidence>
<dbReference type="SUPFAM" id="SSF161111">
    <property type="entry name" value="Cation efflux protein transmembrane domain-like"/>
    <property type="match status" value="1"/>
</dbReference>
<dbReference type="InterPro" id="IPR058533">
    <property type="entry name" value="Cation_efflux_TM"/>
</dbReference>
<gene>
    <name evidence="10" type="ORF">SLEP1_g52966</name>
</gene>
<dbReference type="AlphaFoldDB" id="A0AAV5M7X5"/>
<evidence type="ECO:0000256" key="5">
    <source>
        <dbReference type="ARBA" id="ARBA00023136"/>
    </source>
</evidence>
<dbReference type="NCBIfam" id="TIGR01297">
    <property type="entry name" value="CDF"/>
    <property type="match status" value="1"/>
</dbReference>
<evidence type="ECO:0000256" key="4">
    <source>
        <dbReference type="ARBA" id="ARBA00022989"/>
    </source>
</evidence>
<evidence type="ECO:0000256" key="2">
    <source>
        <dbReference type="ARBA" id="ARBA00022448"/>
    </source>
</evidence>
<sequence>MEGQSGYGTSTPLLGGSGRRSGLFRRKKSVKTLRKELVSRSGQLRRKNSVNTLRKEFVSRLPEKVRCGVDDESPFHIDVSKTKGLTKGEKEYYEKQFATLKSFEEVDALDASTEDVVDKNEQDEEQIQQERAIKFCNYANIVLLILKIYATITSGCIVIAASTLDSFLDLMARSILWFAHSSMKNVNIYKYPLGKLRVQPLGIILFAAVMAMLGLQVLIQSLEELIKDGPSVQMSSNQLIWLYGIMITAIVVKLVLWLYCRTFQNMIVLAHAQVDDVVTNLVGLVAAVLGDKIYWWIDPAGAIALALYTIISWSGTVMENAMLLVGQSAPPDFLQKVTYLVMRHPQVNRVDTVRAYTLGVLYFVEVDIELPEELPLKEAHTIGETLQIKIEKIPEVERAFVHLDYECEHKPEHSILFRLPNTDS</sequence>
<evidence type="ECO:0000313" key="11">
    <source>
        <dbReference type="Proteomes" id="UP001054252"/>
    </source>
</evidence>
<keyword evidence="4 7" id="KW-1133">Transmembrane helix</keyword>
<feature type="region of interest" description="Disordered" evidence="6">
    <location>
        <begin position="1"/>
        <end position="26"/>
    </location>
</feature>
<dbReference type="Pfam" id="PF01545">
    <property type="entry name" value="Cation_efflux"/>
    <property type="match status" value="1"/>
</dbReference>
<feature type="domain" description="Cation efflux protein transmembrane" evidence="8">
    <location>
        <begin position="139"/>
        <end position="324"/>
    </location>
</feature>
<feature type="domain" description="Cation efflux protein cytoplasmic" evidence="9">
    <location>
        <begin position="330"/>
        <end position="404"/>
    </location>
</feature>
<dbReference type="InterPro" id="IPR036837">
    <property type="entry name" value="Cation_efflux_CTD_sf"/>
</dbReference>
<evidence type="ECO:0008006" key="12">
    <source>
        <dbReference type="Google" id="ProtNLM"/>
    </source>
</evidence>
<feature type="transmembrane region" description="Helical" evidence="7">
    <location>
        <begin position="141"/>
        <end position="164"/>
    </location>
</feature>
<dbReference type="Pfam" id="PF16916">
    <property type="entry name" value="ZT_dimer"/>
    <property type="match status" value="1"/>
</dbReference>
<dbReference type="Proteomes" id="UP001054252">
    <property type="component" value="Unassembled WGS sequence"/>
</dbReference>
<reference evidence="10 11" key="1">
    <citation type="journal article" date="2021" name="Commun. Biol.">
        <title>The genome of Shorea leprosula (Dipterocarpaceae) highlights the ecological relevance of drought in aseasonal tropical rainforests.</title>
        <authorList>
            <person name="Ng K.K.S."/>
            <person name="Kobayashi M.J."/>
            <person name="Fawcett J.A."/>
            <person name="Hatakeyama M."/>
            <person name="Paape T."/>
            <person name="Ng C.H."/>
            <person name="Ang C.C."/>
            <person name="Tnah L.H."/>
            <person name="Lee C.T."/>
            <person name="Nishiyama T."/>
            <person name="Sese J."/>
            <person name="O'Brien M.J."/>
            <person name="Copetti D."/>
            <person name="Mohd Noor M.I."/>
            <person name="Ong R.C."/>
            <person name="Putra M."/>
            <person name="Sireger I.Z."/>
            <person name="Indrioko S."/>
            <person name="Kosugi Y."/>
            <person name="Izuno A."/>
            <person name="Isagi Y."/>
            <person name="Lee S.L."/>
            <person name="Shimizu K.K."/>
        </authorList>
    </citation>
    <scope>NUCLEOTIDE SEQUENCE [LARGE SCALE GENOMIC DNA]</scope>
    <source>
        <strain evidence="10">214</strain>
    </source>
</reference>
<keyword evidence="3 7" id="KW-0812">Transmembrane</keyword>
<dbReference type="Gene3D" id="3.30.70.1350">
    <property type="entry name" value="Cation efflux protein, cytoplasmic domain"/>
    <property type="match status" value="1"/>
</dbReference>
<evidence type="ECO:0000259" key="8">
    <source>
        <dbReference type="Pfam" id="PF01545"/>
    </source>
</evidence>
<evidence type="ECO:0000256" key="7">
    <source>
        <dbReference type="SAM" id="Phobius"/>
    </source>
</evidence>
<dbReference type="InterPro" id="IPR027470">
    <property type="entry name" value="Cation_efflux_CTD"/>
</dbReference>
<dbReference type="SUPFAM" id="SSF160240">
    <property type="entry name" value="Cation efflux protein cytoplasmic domain-like"/>
    <property type="match status" value="1"/>
</dbReference>
<dbReference type="GO" id="GO:0005384">
    <property type="term" value="F:manganese ion transmembrane transporter activity"/>
    <property type="evidence" value="ECO:0007669"/>
    <property type="project" value="TreeGrafter"/>
</dbReference>
<dbReference type="InterPro" id="IPR027469">
    <property type="entry name" value="Cation_efflux_TMD_sf"/>
</dbReference>
<feature type="transmembrane region" description="Helical" evidence="7">
    <location>
        <begin position="293"/>
        <end position="313"/>
    </location>
</feature>
<comment type="caution">
    <text evidence="10">The sequence shown here is derived from an EMBL/GenBank/DDBJ whole genome shotgun (WGS) entry which is preliminary data.</text>
</comment>
<proteinExistence type="predicted"/>
<dbReference type="FunFam" id="3.30.70.1350:FF:000005">
    <property type="entry name" value="Metal tolerance protein 4"/>
    <property type="match status" value="1"/>
</dbReference>
<keyword evidence="11" id="KW-1185">Reference proteome</keyword>
<feature type="transmembrane region" description="Helical" evidence="7">
    <location>
        <begin position="239"/>
        <end position="260"/>
    </location>
</feature>
<protein>
    <recommendedName>
        <fullName evidence="12">Cation efflux protein cytoplasmic domain-containing protein</fullName>
    </recommendedName>
</protein>
<dbReference type="Gene3D" id="1.20.1510.10">
    <property type="entry name" value="Cation efflux protein transmembrane domain"/>
    <property type="match status" value="1"/>
</dbReference>
<evidence type="ECO:0000259" key="9">
    <source>
        <dbReference type="Pfam" id="PF16916"/>
    </source>
</evidence>
<dbReference type="InterPro" id="IPR002524">
    <property type="entry name" value="Cation_efflux"/>
</dbReference>
<dbReference type="GO" id="GO:0016020">
    <property type="term" value="C:membrane"/>
    <property type="evidence" value="ECO:0007669"/>
    <property type="project" value="UniProtKB-SubCell"/>
</dbReference>
<keyword evidence="5 7" id="KW-0472">Membrane</keyword>
<organism evidence="10 11">
    <name type="scientific">Rubroshorea leprosula</name>
    <dbReference type="NCBI Taxonomy" id="152421"/>
    <lineage>
        <taxon>Eukaryota</taxon>
        <taxon>Viridiplantae</taxon>
        <taxon>Streptophyta</taxon>
        <taxon>Embryophyta</taxon>
        <taxon>Tracheophyta</taxon>
        <taxon>Spermatophyta</taxon>
        <taxon>Magnoliopsida</taxon>
        <taxon>eudicotyledons</taxon>
        <taxon>Gunneridae</taxon>
        <taxon>Pentapetalae</taxon>
        <taxon>rosids</taxon>
        <taxon>malvids</taxon>
        <taxon>Malvales</taxon>
        <taxon>Dipterocarpaceae</taxon>
        <taxon>Rubroshorea</taxon>
    </lineage>
</organism>
<comment type="subcellular location">
    <subcellularLocation>
        <location evidence="1">Membrane</location>
        <topology evidence="1">Multi-pass membrane protein</topology>
    </subcellularLocation>
</comment>
<accession>A0AAV5M7X5</accession>
<dbReference type="PANTHER" id="PTHR43840">
    <property type="entry name" value="MITOCHONDRIAL METAL TRANSPORTER 1-RELATED"/>
    <property type="match status" value="1"/>
</dbReference>
<dbReference type="EMBL" id="BPVZ01000200">
    <property type="protein sequence ID" value="GKV45940.1"/>
    <property type="molecule type" value="Genomic_DNA"/>
</dbReference>
<dbReference type="InterPro" id="IPR050291">
    <property type="entry name" value="CDF_Transporter"/>
</dbReference>
<feature type="transmembrane region" description="Helical" evidence="7">
    <location>
        <begin position="201"/>
        <end position="219"/>
    </location>
</feature>